<gene>
    <name evidence="8" type="ORF">SAMN04488029_0377</name>
</gene>
<dbReference type="GO" id="GO:0009279">
    <property type="term" value="C:cell outer membrane"/>
    <property type="evidence" value="ECO:0007669"/>
    <property type="project" value="UniProtKB-SubCell"/>
</dbReference>
<dbReference type="Pfam" id="PF14322">
    <property type="entry name" value="SusD-like_3"/>
    <property type="match status" value="1"/>
</dbReference>
<keyword evidence="5" id="KW-0998">Cell outer membrane</keyword>
<dbReference type="Proteomes" id="UP000192472">
    <property type="component" value="Unassembled WGS sequence"/>
</dbReference>
<keyword evidence="4" id="KW-0472">Membrane</keyword>
<dbReference type="Pfam" id="PF07980">
    <property type="entry name" value="SusD_RagB"/>
    <property type="match status" value="1"/>
</dbReference>
<evidence type="ECO:0000256" key="2">
    <source>
        <dbReference type="ARBA" id="ARBA00006275"/>
    </source>
</evidence>
<dbReference type="PROSITE" id="PS51257">
    <property type="entry name" value="PROKAR_LIPOPROTEIN"/>
    <property type="match status" value="1"/>
</dbReference>
<dbReference type="EMBL" id="FWYF01000001">
    <property type="protein sequence ID" value="SMD32039.1"/>
    <property type="molecule type" value="Genomic_DNA"/>
</dbReference>
<evidence type="ECO:0000256" key="1">
    <source>
        <dbReference type="ARBA" id="ARBA00004442"/>
    </source>
</evidence>
<keyword evidence="9" id="KW-1185">Reference proteome</keyword>
<comment type="similarity">
    <text evidence="2">Belongs to the SusD family.</text>
</comment>
<dbReference type="OrthoDB" id="1147023at2"/>
<evidence type="ECO:0000256" key="4">
    <source>
        <dbReference type="ARBA" id="ARBA00023136"/>
    </source>
</evidence>
<comment type="subcellular location">
    <subcellularLocation>
        <location evidence="1">Cell outer membrane</location>
    </subcellularLocation>
</comment>
<dbReference type="InterPro" id="IPR033985">
    <property type="entry name" value="SusD-like_N"/>
</dbReference>
<evidence type="ECO:0000259" key="6">
    <source>
        <dbReference type="Pfam" id="PF07980"/>
    </source>
</evidence>
<evidence type="ECO:0000259" key="7">
    <source>
        <dbReference type="Pfam" id="PF14322"/>
    </source>
</evidence>
<dbReference type="InterPro" id="IPR011990">
    <property type="entry name" value="TPR-like_helical_dom_sf"/>
</dbReference>
<evidence type="ECO:0000313" key="8">
    <source>
        <dbReference type="EMBL" id="SMD32039.1"/>
    </source>
</evidence>
<evidence type="ECO:0000256" key="5">
    <source>
        <dbReference type="ARBA" id="ARBA00023237"/>
    </source>
</evidence>
<evidence type="ECO:0000256" key="3">
    <source>
        <dbReference type="ARBA" id="ARBA00022729"/>
    </source>
</evidence>
<feature type="domain" description="SusD-like N-terminal" evidence="7">
    <location>
        <begin position="37"/>
        <end position="243"/>
    </location>
</feature>
<protein>
    <submittedName>
        <fullName evidence="8">SusD family protein</fullName>
    </submittedName>
</protein>
<reference evidence="8 9" key="1">
    <citation type="submission" date="2017-04" db="EMBL/GenBank/DDBJ databases">
        <authorList>
            <person name="Afonso C.L."/>
            <person name="Miller P.J."/>
            <person name="Scott M.A."/>
            <person name="Spackman E."/>
            <person name="Goraichik I."/>
            <person name="Dimitrov K.M."/>
            <person name="Suarez D.L."/>
            <person name="Swayne D.E."/>
        </authorList>
    </citation>
    <scope>NUCLEOTIDE SEQUENCE [LARGE SCALE GENOMIC DNA]</scope>
    <source>
        <strain evidence="8 9">DSM 26133</strain>
    </source>
</reference>
<dbReference type="AlphaFoldDB" id="A0A1W2G5T6"/>
<dbReference type="RefSeq" id="WP_084370723.1">
    <property type="nucleotide sequence ID" value="NZ_FWYF01000001.1"/>
</dbReference>
<organism evidence="8 9">
    <name type="scientific">Reichenbachiella faecimaris</name>
    <dbReference type="NCBI Taxonomy" id="692418"/>
    <lineage>
        <taxon>Bacteria</taxon>
        <taxon>Pseudomonadati</taxon>
        <taxon>Bacteroidota</taxon>
        <taxon>Cytophagia</taxon>
        <taxon>Cytophagales</taxon>
        <taxon>Reichenbachiellaceae</taxon>
        <taxon>Reichenbachiella</taxon>
    </lineage>
</organism>
<dbReference type="Gene3D" id="1.25.40.390">
    <property type="match status" value="1"/>
</dbReference>
<accession>A0A1W2G5T6</accession>
<dbReference type="InterPro" id="IPR012944">
    <property type="entry name" value="SusD_RagB_dom"/>
</dbReference>
<feature type="domain" description="RagB/SusD" evidence="6">
    <location>
        <begin position="372"/>
        <end position="470"/>
    </location>
</feature>
<proteinExistence type="inferred from homology"/>
<keyword evidence="3" id="KW-0732">Signal</keyword>
<dbReference type="STRING" id="692418.SAMN04488029_0377"/>
<dbReference type="SUPFAM" id="SSF48452">
    <property type="entry name" value="TPR-like"/>
    <property type="match status" value="1"/>
</dbReference>
<sequence length="509" mass="58255">MKKLIHIFPVGVNSLLRAKRSHIVLAVLLVFSACDTFLEEVPDNRVSLDDLDKAAQLLTNAYSNASYAFTDWMSDDFTYTVGTTLRTEHQQMYVWDDPFSNPDDQDTPAFFWYQTYTAISHANEVLQIIDELEVDQEDRERRDAIKAEALLTRAYGHFMLVNLFGEEFNFGNNGSGPGVPYIFEPETEFLVEYERASVRSVLDDVEDDLRDGLELLNDSYYSNSGKYHFNRNAALAFASRFYLYKADFIRCKQYSDELLGSNPEAFVRDMTSEEFRASKASTSGYPQLYSSPDLPSNLLLIRKISLVQRTDFAYGVDENNYGSLFATHPFDDATDERENPAWVKGLNALFPVRYESLFERSSINSNVGTPYHIALAFRGEEVLLNRVEASIYNNQFDDAIADLQVLSDRRYTGGDVTLTMSRLRTFFNADDDASFTDDLILLNYLLLERRKEFIGQGMRWFDIKRYSLAVDHRGPDGSVIARLERDDNRKVLQIPKSAIEVGGLEPNER</sequence>
<name>A0A1W2G5T6_REIFA</name>
<evidence type="ECO:0000313" key="9">
    <source>
        <dbReference type="Proteomes" id="UP000192472"/>
    </source>
</evidence>